<dbReference type="GO" id="GO:0003841">
    <property type="term" value="F:1-acylglycerol-3-phosphate O-acyltransferase activity"/>
    <property type="evidence" value="ECO:0007669"/>
    <property type="project" value="UniProtKB-UniRule"/>
</dbReference>
<accession>A0A9W8AZP0</accession>
<keyword evidence="4" id="KW-0444">Lipid biosynthesis</keyword>
<evidence type="ECO:0000256" key="4">
    <source>
        <dbReference type="RuleBase" id="RU361267"/>
    </source>
</evidence>
<evidence type="ECO:0000313" key="8">
    <source>
        <dbReference type="Proteomes" id="UP001151582"/>
    </source>
</evidence>
<evidence type="ECO:0000256" key="2">
    <source>
        <dbReference type="ARBA" id="ARBA00022679"/>
    </source>
</evidence>
<feature type="transmembrane region" description="Helical" evidence="5">
    <location>
        <begin position="12"/>
        <end position="33"/>
    </location>
</feature>
<organism evidence="7 8">
    <name type="scientific">Dimargaris verticillata</name>
    <dbReference type="NCBI Taxonomy" id="2761393"/>
    <lineage>
        <taxon>Eukaryota</taxon>
        <taxon>Fungi</taxon>
        <taxon>Fungi incertae sedis</taxon>
        <taxon>Zoopagomycota</taxon>
        <taxon>Kickxellomycotina</taxon>
        <taxon>Dimargaritomycetes</taxon>
        <taxon>Dimargaritales</taxon>
        <taxon>Dimargaritaceae</taxon>
        <taxon>Dimargaris</taxon>
    </lineage>
</organism>
<dbReference type="Proteomes" id="UP001151582">
    <property type="component" value="Unassembled WGS sequence"/>
</dbReference>
<dbReference type="EMBL" id="JANBQB010000356">
    <property type="protein sequence ID" value="KAJ1977335.1"/>
    <property type="molecule type" value="Genomic_DNA"/>
</dbReference>
<keyword evidence="5" id="KW-0812">Transmembrane</keyword>
<proteinExistence type="inferred from homology"/>
<dbReference type="SUPFAM" id="SSF69593">
    <property type="entry name" value="Glycerol-3-phosphate (1)-acyltransferase"/>
    <property type="match status" value="1"/>
</dbReference>
<keyword evidence="4" id="KW-0594">Phospholipid biosynthesis</keyword>
<gene>
    <name evidence="7" type="primary">SLC1</name>
    <name evidence="7" type="ORF">H4R34_003618</name>
</gene>
<dbReference type="CDD" id="cd07989">
    <property type="entry name" value="LPLAT_AGPAT-like"/>
    <property type="match status" value="1"/>
</dbReference>
<keyword evidence="5" id="KW-0472">Membrane</keyword>
<dbReference type="InterPro" id="IPR004552">
    <property type="entry name" value="AGP_acyltrans"/>
</dbReference>
<keyword evidence="3 4" id="KW-0012">Acyltransferase</keyword>
<evidence type="ECO:0000313" key="7">
    <source>
        <dbReference type="EMBL" id="KAJ1977335.1"/>
    </source>
</evidence>
<keyword evidence="8" id="KW-1185">Reference proteome</keyword>
<evidence type="ECO:0000256" key="1">
    <source>
        <dbReference type="ARBA" id="ARBA00008655"/>
    </source>
</evidence>
<evidence type="ECO:0000256" key="5">
    <source>
        <dbReference type="SAM" id="Phobius"/>
    </source>
</evidence>
<dbReference type="SMART" id="SM00563">
    <property type="entry name" value="PlsC"/>
    <property type="match status" value="1"/>
</dbReference>
<dbReference type="GO" id="GO:0016020">
    <property type="term" value="C:membrane"/>
    <property type="evidence" value="ECO:0007669"/>
    <property type="project" value="InterPro"/>
</dbReference>
<reference evidence="7" key="1">
    <citation type="submission" date="2022-07" db="EMBL/GenBank/DDBJ databases">
        <title>Phylogenomic reconstructions and comparative analyses of Kickxellomycotina fungi.</title>
        <authorList>
            <person name="Reynolds N.K."/>
            <person name="Stajich J.E."/>
            <person name="Barry K."/>
            <person name="Grigoriev I.V."/>
            <person name="Crous P."/>
            <person name="Smith M.E."/>
        </authorList>
    </citation>
    <scope>NUCLEOTIDE SEQUENCE</scope>
    <source>
        <strain evidence="7">RSA 567</strain>
    </source>
</reference>
<dbReference type="PANTHER" id="PTHR10434">
    <property type="entry name" value="1-ACYL-SN-GLYCEROL-3-PHOSPHATE ACYLTRANSFERASE"/>
    <property type="match status" value="1"/>
</dbReference>
<dbReference type="GO" id="GO:0005783">
    <property type="term" value="C:endoplasmic reticulum"/>
    <property type="evidence" value="ECO:0007669"/>
    <property type="project" value="TreeGrafter"/>
</dbReference>
<comment type="catalytic activity">
    <reaction evidence="4">
        <text>a 1-acyl-sn-glycero-3-phosphate + an acyl-CoA = a 1,2-diacyl-sn-glycero-3-phosphate + CoA</text>
        <dbReference type="Rhea" id="RHEA:19709"/>
        <dbReference type="ChEBI" id="CHEBI:57287"/>
        <dbReference type="ChEBI" id="CHEBI:57970"/>
        <dbReference type="ChEBI" id="CHEBI:58342"/>
        <dbReference type="ChEBI" id="CHEBI:58608"/>
        <dbReference type="EC" id="2.3.1.51"/>
    </reaction>
</comment>
<comment type="caution">
    <text evidence="7">The sequence shown here is derived from an EMBL/GenBank/DDBJ whole genome shotgun (WGS) entry which is preliminary data.</text>
</comment>
<dbReference type="AlphaFoldDB" id="A0A9W8AZP0"/>
<comment type="similarity">
    <text evidence="1 4">Belongs to the 1-acyl-sn-glycerol-3-phosphate acyltransferase family.</text>
</comment>
<dbReference type="GO" id="GO:0006654">
    <property type="term" value="P:phosphatidic acid biosynthetic process"/>
    <property type="evidence" value="ECO:0007669"/>
    <property type="project" value="TreeGrafter"/>
</dbReference>
<dbReference type="OrthoDB" id="202234at2759"/>
<evidence type="ECO:0000256" key="3">
    <source>
        <dbReference type="ARBA" id="ARBA00023315"/>
    </source>
</evidence>
<dbReference type="Pfam" id="PF01553">
    <property type="entry name" value="Acyltransferase"/>
    <property type="match status" value="1"/>
</dbReference>
<dbReference type="PANTHER" id="PTHR10434:SF11">
    <property type="entry name" value="1-ACYL-SN-GLYCEROL-3-PHOSPHATE ACYLTRANSFERASE"/>
    <property type="match status" value="1"/>
</dbReference>
<keyword evidence="5" id="KW-1133">Transmembrane helix</keyword>
<protein>
    <recommendedName>
        <fullName evidence="4">1-acyl-sn-glycerol-3-phosphate acyltransferase</fullName>
        <ecNumber evidence="4">2.3.1.51</ecNumber>
    </recommendedName>
</protein>
<sequence>MLYILMHLFNQLGASCPMLAYVLAGLLITSIVARSSNIVNFYFRLVLVFVGIIIACIVGITSAVVLAPLGRRTDIDWVVARTFNGFNWLVLGFRSVVDHPEHIDPRKPCIYVANHQSMLDLIALGCIFPKQCVITAKNSLKYYPFLGQFMQLGSNIFINRGNKQQAVQVFKDAVNTIHQKQLSVFIFPEGTRGRQLNATLLPFKKGAFHMAVQAGVPVVPLVFSDFHSFYCKKEKRFESGTIKIKGTTADKRIRFFKVIGRTLMATLEPVSTQGMAAEDVDKLTNDVRDLMSKALIDMAQEDASKKHD</sequence>
<keyword evidence="4" id="KW-0443">Lipid metabolism</keyword>
<name>A0A9W8AZP0_9FUNG</name>
<dbReference type="NCBIfam" id="TIGR00530">
    <property type="entry name" value="AGP_acyltrn"/>
    <property type="match status" value="1"/>
</dbReference>
<dbReference type="InterPro" id="IPR002123">
    <property type="entry name" value="Plipid/glycerol_acylTrfase"/>
</dbReference>
<feature type="domain" description="Phospholipid/glycerol acyltransferase" evidence="6">
    <location>
        <begin position="109"/>
        <end position="226"/>
    </location>
</feature>
<evidence type="ECO:0000259" key="6">
    <source>
        <dbReference type="SMART" id="SM00563"/>
    </source>
</evidence>
<keyword evidence="4" id="KW-1208">Phospholipid metabolism</keyword>
<feature type="transmembrane region" description="Helical" evidence="5">
    <location>
        <begin position="45"/>
        <end position="69"/>
    </location>
</feature>
<dbReference type="EC" id="2.3.1.51" evidence="4"/>
<comment type="domain">
    <text evidence="4">The HXXXXD motif is essential for acyltransferase activity and may constitute the binding site for the phosphate moiety of the glycerol-3-phosphate.</text>
</comment>
<keyword evidence="2 4" id="KW-0808">Transferase</keyword>